<feature type="region of interest" description="Disordered" evidence="1">
    <location>
        <begin position="1"/>
        <end position="24"/>
    </location>
</feature>
<reference evidence="2" key="1">
    <citation type="submission" date="2014-09" db="EMBL/GenBank/DDBJ databases">
        <authorList>
            <person name="Magalhaes I.L.F."/>
            <person name="Oliveira U."/>
            <person name="Santos F.R."/>
            <person name="Vidigal T.H.D.A."/>
            <person name="Brescovit A.D."/>
            <person name="Santos A.J."/>
        </authorList>
    </citation>
    <scope>NUCLEOTIDE SEQUENCE</scope>
    <source>
        <tissue evidence="2">Shoot tissue taken approximately 20 cm above the soil surface</tissue>
    </source>
</reference>
<organism evidence="2">
    <name type="scientific">Arundo donax</name>
    <name type="common">Giant reed</name>
    <name type="synonym">Donax arundinaceus</name>
    <dbReference type="NCBI Taxonomy" id="35708"/>
    <lineage>
        <taxon>Eukaryota</taxon>
        <taxon>Viridiplantae</taxon>
        <taxon>Streptophyta</taxon>
        <taxon>Embryophyta</taxon>
        <taxon>Tracheophyta</taxon>
        <taxon>Spermatophyta</taxon>
        <taxon>Magnoliopsida</taxon>
        <taxon>Liliopsida</taxon>
        <taxon>Poales</taxon>
        <taxon>Poaceae</taxon>
        <taxon>PACMAD clade</taxon>
        <taxon>Arundinoideae</taxon>
        <taxon>Arundineae</taxon>
        <taxon>Arundo</taxon>
    </lineage>
</organism>
<proteinExistence type="predicted"/>
<evidence type="ECO:0000256" key="1">
    <source>
        <dbReference type="SAM" id="MobiDB-lite"/>
    </source>
</evidence>
<protein>
    <submittedName>
        <fullName evidence="2">Uncharacterized protein</fullName>
    </submittedName>
</protein>
<sequence>MASSRAATSSSSSWKTAVSTAIIS</sequence>
<evidence type="ECO:0000313" key="2">
    <source>
        <dbReference type="EMBL" id="JAE06363.1"/>
    </source>
</evidence>
<accession>A0A0A9FDL8</accession>
<reference evidence="2" key="2">
    <citation type="journal article" date="2015" name="Data Brief">
        <title>Shoot transcriptome of the giant reed, Arundo donax.</title>
        <authorList>
            <person name="Barrero R.A."/>
            <person name="Guerrero F.D."/>
            <person name="Moolhuijzen P."/>
            <person name="Goolsby J.A."/>
            <person name="Tidwell J."/>
            <person name="Bellgard S.E."/>
            <person name="Bellgard M.I."/>
        </authorList>
    </citation>
    <scope>NUCLEOTIDE SEQUENCE</scope>
    <source>
        <tissue evidence="2">Shoot tissue taken approximately 20 cm above the soil surface</tissue>
    </source>
</reference>
<dbReference type="EMBL" id="GBRH01191533">
    <property type="protein sequence ID" value="JAE06363.1"/>
    <property type="molecule type" value="Transcribed_RNA"/>
</dbReference>
<name>A0A0A9FDL8_ARUDO</name>
<dbReference type="AlphaFoldDB" id="A0A0A9FDL8"/>